<gene>
    <name evidence="3" type="ORF">KTO63_16360</name>
</gene>
<proteinExistence type="predicted"/>
<dbReference type="PANTHER" id="PTHR22901:SF0">
    <property type="entry name" value="SIALATE O-ACETYLESTERASE"/>
    <property type="match status" value="1"/>
</dbReference>
<dbReference type="GO" id="GO:0005975">
    <property type="term" value="P:carbohydrate metabolic process"/>
    <property type="evidence" value="ECO:0007669"/>
    <property type="project" value="TreeGrafter"/>
</dbReference>
<dbReference type="Pfam" id="PF03629">
    <property type="entry name" value="SASA"/>
    <property type="match status" value="2"/>
</dbReference>
<dbReference type="Proteomes" id="UP000812270">
    <property type="component" value="Unassembled WGS sequence"/>
</dbReference>
<evidence type="ECO:0000313" key="4">
    <source>
        <dbReference type="Proteomes" id="UP000812270"/>
    </source>
</evidence>
<dbReference type="InterPro" id="IPR005181">
    <property type="entry name" value="SASA"/>
</dbReference>
<name>A0A9E2SCT4_9BACT</name>
<comment type="caution">
    <text evidence="3">The sequence shown here is derived from an EMBL/GenBank/DDBJ whole genome shotgun (WGS) entry which is preliminary data.</text>
</comment>
<feature type="domain" description="Sialate O-acetylesterase" evidence="2">
    <location>
        <begin position="106"/>
        <end position="220"/>
    </location>
</feature>
<organism evidence="3 4">
    <name type="scientific">Pinibacter aurantiacus</name>
    <dbReference type="NCBI Taxonomy" id="2851599"/>
    <lineage>
        <taxon>Bacteria</taxon>
        <taxon>Pseudomonadati</taxon>
        <taxon>Bacteroidota</taxon>
        <taxon>Chitinophagia</taxon>
        <taxon>Chitinophagales</taxon>
        <taxon>Chitinophagaceae</taxon>
        <taxon>Pinibacter</taxon>
    </lineage>
</organism>
<dbReference type="GO" id="GO:0001681">
    <property type="term" value="F:sialate O-acetylesterase activity"/>
    <property type="evidence" value="ECO:0007669"/>
    <property type="project" value="InterPro"/>
</dbReference>
<dbReference type="PANTHER" id="PTHR22901">
    <property type="entry name" value="SIALATE O-ACETYLESTERASE"/>
    <property type="match status" value="1"/>
</dbReference>
<protein>
    <submittedName>
        <fullName evidence="3">Sialate O-acetylesterase</fullName>
    </submittedName>
</protein>
<keyword evidence="1" id="KW-0378">Hydrolase</keyword>
<dbReference type="InterPro" id="IPR039329">
    <property type="entry name" value="SIAE"/>
</dbReference>
<feature type="domain" description="Sialate O-acetylesterase" evidence="2">
    <location>
        <begin position="424"/>
        <end position="529"/>
    </location>
</feature>
<keyword evidence="4" id="KW-1185">Reference proteome</keyword>
<dbReference type="EMBL" id="JAHSPG010000013">
    <property type="protein sequence ID" value="MBV4358739.1"/>
    <property type="molecule type" value="Genomic_DNA"/>
</dbReference>
<evidence type="ECO:0000256" key="1">
    <source>
        <dbReference type="ARBA" id="ARBA00022801"/>
    </source>
</evidence>
<accession>A0A9E2SCT4</accession>
<evidence type="ECO:0000313" key="3">
    <source>
        <dbReference type="EMBL" id="MBV4358739.1"/>
    </source>
</evidence>
<sequence>MKSVITTLLLVSICHCSFSQITLPKMFGNDMVLQRDIPIPVWGNAKPNATVMVKLANVQSATRANKEGKWFLKLPKLKAGGPYTLSIVENGEQQSKLELSNILIGDVWLASGQSNMEMQVQQSKDAKTEIANANYPNIRLLMVEHDKKLSPQTDIHAGNWKVCDTNNVKDWSAVAYFFARKIHRDQNVPVGIIQSTWGGTPVEAWTSRKMLLSSPVTKERTLGNDTLRVDQFDYATDSLNWVHIWNLVYNPQNNADKIIPARDYNDADWTTVEMPGVLKDFGIGSYDGMIWLRKKIILPESLSRKEVVINLGHPEMNYSLYFNGEEICKNIWNSNATHSFTIPARLAQQGENTIAVRVAMLWGGGGLNPPSEDLYITDGVSKISLAGKWVYKKDLETAFPKILNYQYRPTVLFNAMIHPLIPYGIKGFIWYQGESNAWEAYNYRTMFPMLINDWRQRWQQGNVPFLFVQLANFMKTKSLPSESEWAELREAQSMTLSLSNTAMASAIDVGESNDIHPKNKQEVGRRLALEAEKIAYKQNIVSTGPVIKSTRITGNTITIDFGNAGTGLTTKDAQPVMGFAIAGDDKKFYWADATIKGNSVIVHSKNVLKPIAIRYGWADNPACNLTNKEGLPAVPFRTDSWKGITQK</sequence>
<evidence type="ECO:0000259" key="2">
    <source>
        <dbReference type="Pfam" id="PF03629"/>
    </source>
</evidence>
<reference evidence="3" key="1">
    <citation type="submission" date="2021-06" db="EMBL/GenBank/DDBJ databases">
        <authorList>
            <person name="Huq M.A."/>
        </authorList>
    </citation>
    <scope>NUCLEOTIDE SEQUENCE</scope>
    <source>
        <strain evidence="3">MAH-26</strain>
    </source>
</reference>
<dbReference type="AlphaFoldDB" id="A0A9E2SCT4"/>